<keyword evidence="3" id="KW-1185">Reference proteome</keyword>
<feature type="compositionally biased region" description="Low complexity" evidence="1">
    <location>
        <begin position="8"/>
        <end position="28"/>
    </location>
</feature>
<accession>A0AAV2DYH8</accession>
<dbReference type="Proteomes" id="UP001497516">
    <property type="component" value="Chromosome 3"/>
</dbReference>
<evidence type="ECO:0000313" key="2">
    <source>
        <dbReference type="EMBL" id="CAL1378694.1"/>
    </source>
</evidence>
<organism evidence="2 3">
    <name type="scientific">Linum trigynum</name>
    <dbReference type="NCBI Taxonomy" id="586398"/>
    <lineage>
        <taxon>Eukaryota</taxon>
        <taxon>Viridiplantae</taxon>
        <taxon>Streptophyta</taxon>
        <taxon>Embryophyta</taxon>
        <taxon>Tracheophyta</taxon>
        <taxon>Spermatophyta</taxon>
        <taxon>Magnoliopsida</taxon>
        <taxon>eudicotyledons</taxon>
        <taxon>Gunneridae</taxon>
        <taxon>Pentapetalae</taxon>
        <taxon>rosids</taxon>
        <taxon>fabids</taxon>
        <taxon>Malpighiales</taxon>
        <taxon>Linaceae</taxon>
        <taxon>Linum</taxon>
    </lineage>
</organism>
<evidence type="ECO:0000313" key="3">
    <source>
        <dbReference type="Proteomes" id="UP001497516"/>
    </source>
</evidence>
<dbReference type="EMBL" id="OZ034816">
    <property type="protein sequence ID" value="CAL1378694.1"/>
    <property type="molecule type" value="Genomic_DNA"/>
</dbReference>
<reference evidence="2 3" key="1">
    <citation type="submission" date="2024-04" db="EMBL/GenBank/DDBJ databases">
        <authorList>
            <person name="Fracassetti M."/>
        </authorList>
    </citation>
    <scope>NUCLEOTIDE SEQUENCE [LARGE SCALE GENOMIC DNA]</scope>
</reference>
<feature type="region of interest" description="Disordered" evidence="1">
    <location>
        <begin position="1"/>
        <end position="36"/>
    </location>
</feature>
<dbReference type="AlphaFoldDB" id="A0AAV2DYH8"/>
<protein>
    <submittedName>
        <fullName evidence="2">Uncharacterized protein</fullName>
    </submittedName>
</protein>
<evidence type="ECO:0000256" key="1">
    <source>
        <dbReference type="SAM" id="MobiDB-lite"/>
    </source>
</evidence>
<gene>
    <name evidence="2" type="ORF">LTRI10_LOCUS20259</name>
</gene>
<name>A0AAV2DYH8_9ROSI</name>
<proteinExistence type="predicted"/>
<sequence>MRSPTPPTSIRSSPHSPTSSTSSTSRGPTAPPSQRINGKMLRNLLAVVVPNVPNLQHICLQIDPSFHVRHQAMHNDRIPPASIFALTVVG</sequence>